<dbReference type="NCBIfam" id="TIGR04183">
    <property type="entry name" value="Por_Secre_tail"/>
    <property type="match status" value="1"/>
</dbReference>
<dbReference type="AlphaFoldDB" id="A0A1I6P5W7"/>
<sequence length="135" mass="15633">MKKLYTLIIFCMFSFISYSLNVVYIENDVTYAPGHYYDDIYTFIEIPEILKTNSGYTNEIDGFKLYPNPVKNGKVYISSKKDLPKYITIYDVLGKVVMKEKLTSKTLSVNELNKGVYILKAVEEDRATTRKLVIE</sequence>
<dbReference type="Proteomes" id="UP000183209">
    <property type="component" value="Unassembled WGS sequence"/>
</dbReference>
<evidence type="ECO:0000259" key="2">
    <source>
        <dbReference type="Pfam" id="PF18962"/>
    </source>
</evidence>
<evidence type="ECO:0000313" key="4">
    <source>
        <dbReference type="Proteomes" id="UP000183209"/>
    </source>
</evidence>
<gene>
    <name evidence="3" type="ORF">SAMN04487906_0132</name>
</gene>
<protein>
    <submittedName>
        <fullName evidence="3">Por secretion system C-terminal sorting domain-containing protein</fullName>
    </submittedName>
</protein>
<feature type="domain" description="Secretion system C-terminal sorting" evidence="2">
    <location>
        <begin position="65"/>
        <end position="134"/>
    </location>
</feature>
<evidence type="ECO:0000313" key="3">
    <source>
        <dbReference type="EMBL" id="SFS35562.1"/>
    </source>
</evidence>
<accession>A0A1I6P5W7</accession>
<reference evidence="3 4" key="1">
    <citation type="submission" date="2016-10" db="EMBL/GenBank/DDBJ databases">
        <authorList>
            <person name="de Groot N.N."/>
        </authorList>
    </citation>
    <scope>NUCLEOTIDE SEQUENCE [LARGE SCALE GENOMIC DNA]</scope>
    <source>
        <strain evidence="3 4">CGMCC 1.6114</strain>
    </source>
</reference>
<organism evidence="3 4">
    <name type="scientific">Zhouia amylolytica</name>
    <dbReference type="NCBI Taxonomy" id="376730"/>
    <lineage>
        <taxon>Bacteria</taxon>
        <taxon>Pseudomonadati</taxon>
        <taxon>Bacteroidota</taxon>
        <taxon>Flavobacteriia</taxon>
        <taxon>Flavobacteriales</taxon>
        <taxon>Flavobacteriaceae</taxon>
        <taxon>Zhouia</taxon>
    </lineage>
</organism>
<dbReference type="Pfam" id="PF18962">
    <property type="entry name" value="Por_Secre_tail"/>
    <property type="match status" value="1"/>
</dbReference>
<evidence type="ECO:0000256" key="1">
    <source>
        <dbReference type="ARBA" id="ARBA00022729"/>
    </source>
</evidence>
<dbReference type="InterPro" id="IPR026444">
    <property type="entry name" value="Secre_tail"/>
</dbReference>
<name>A0A1I6P5W7_9FLAO</name>
<proteinExistence type="predicted"/>
<dbReference type="EMBL" id="FPAG01000001">
    <property type="protein sequence ID" value="SFS35562.1"/>
    <property type="molecule type" value="Genomic_DNA"/>
</dbReference>
<keyword evidence="1" id="KW-0732">Signal</keyword>
<dbReference type="RefSeq" id="WP_254785719.1">
    <property type="nucleotide sequence ID" value="NZ_FPAG01000001.1"/>
</dbReference>